<dbReference type="EMBL" id="CAXKWB010059749">
    <property type="protein sequence ID" value="CAL4182163.1"/>
    <property type="molecule type" value="Genomic_DNA"/>
</dbReference>
<evidence type="ECO:0000259" key="2">
    <source>
        <dbReference type="Pfam" id="PF00135"/>
    </source>
</evidence>
<evidence type="ECO:0000313" key="4">
    <source>
        <dbReference type="Proteomes" id="UP001497623"/>
    </source>
</evidence>
<proteinExistence type="predicted"/>
<dbReference type="SUPFAM" id="SSF53474">
    <property type="entry name" value="alpha/beta-Hydrolases"/>
    <property type="match status" value="1"/>
</dbReference>
<dbReference type="InterPro" id="IPR002018">
    <property type="entry name" value="CarbesteraseB"/>
</dbReference>
<evidence type="ECO:0000313" key="3">
    <source>
        <dbReference type="EMBL" id="CAL4182163.1"/>
    </source>
</evidence>
<keyword evidence="1" id="KW-0325">Glycoprotein</keyword>
<dbReference type="Proteomes" id="UP001497623">
    <property type="component" value="Unassembled WGS sequence"/>
</dbReference>
<feature type="non-terminal residue" evidence="3">
    <location>
        <position position="1"/>
    </location>
</feature>
<dbReference type="InterPro" id="IPR050309">
    <property type="entry name" value="Type-B_Carboxylest/Lipase"/>
</dbReference>
<keyword evidence="4" id="KW-1185">Reference proteome</keyword>
<feature type="domain" description="Carboxylesterase type B" evidence="2">
    <location>
        <begin position="23"/>
        <end position="163"/>
    </location>
</feature>
<feature type="non-terminal residue" evidence="3">
    <location>
        <position position="221"/>
    </location>
</feature>
<accession>A0AAV2SBK1</accession>
<protein>
    <recommendedName>
        <fullName evidence="2">Carboxylesterase type B domain-containing protein</fullName>
    </recommendedName>
</protein>
<reference evidence="3 4" key="1">
    <citation type="submission" date="2024-05" db="EMBL/GenBank/DDBJ databases">
        <authorList>
            <person name="Wallberg A."/>
        </authorList>
    </citation>
    <scope>NUCLEOTIDE SEQUENCE [LARGE SCALE GENOMIC DNA]</scope>
</reference>
<gene>
    <name evidence="3" type="ORF">MNOR_LOCUS35529</name>
</gene>
<evidence type="ECO:0000256" key="1">
    <source>
        <dbReference type="ARBA" id="ARBA00023180"/>
    </source>
</evidence>
<dbReference type="PANTHER" id="PTHR11559">
    <property type="entry name" value="CARBOXYLESTERASE"/>
    <property type="match status" value="1"/>
</dbReference>
<sequence>SGPQVFMIDDEGPVARKLILPFWRKNVAKSIFTEYIGEVSFWDEDAEQLTKMFSDYHFAVPHDETVQLHAADGIKKVFAYELHHRGPHGPYDEYATALGTHWVPHEEDKQYLFSDVPRYDPLTSDDDLKLRENMLNLWANFAKFGNPTPSPVNGILWLAVPSGDNKAPSLNHLVLNPSPHMAQDTRCKVREFMSSLQTEHNHNLYSSIQPEVPRCFALFFR</sequence>
<name>A0AAV2SBK1_MEGNR</name>
<organism evidence="3 4">
    <name type="scientific">Meganyctiphanes norvegica</name>
    <name type="common">Northern krill</name>
    <name type="synonym">Thysanopoda norvegica</name>
    <dbReference type="NCBI Taxonomy" id="48144"/>
    <lineage>
        <taxon>Eukaryota</taxon>
        <taxon>Metazoa</taxon>
        <taxon>Ecdysozoa</taxon>
        <taxon>Arthropoda</taxon>
        <taxon>Crustacea</taxon>
        <taxon>Multicrustacea</taxon>
        <taxon>Malacostraca</taxon>
        <taxon>Eumalacostraca</taxon>
        <taxon>Eucarida</taxon>
        <taxon>Euphausiacea</taxon>
        <taxon>Euphausiidae</taxon>
        <taxon>Meganyctiphanes</taxon>
    </lineage>
</organism>
<comment type="caution">
    <text evidence="3">The sequence shown here is derived from an EMBL/GenBank/DDBJ whole genome shotgun (WGS) entry which is preliminary data.</text>
</comment>
<dbReference type="Gene3D" id="3.40.50.1820">
    <property type="entry name" value="alpha/beta hydrolase"/>
    <property type="match status" value="1"/>
</dbReference>
<dbReference type="AlphaFoldDB" id="A0AAV2SBK1"/>
<dbReference type="Pfam" id="PF00135">
    <property type="entry name" value="COesterase"/>
    <property type="match status" value="1"/>
</dbReference>
<dbReference type="InterPro" id="IPR029058">
    <property type="entry name" value="AB_hydrolase_fold"/>
</dbReference>